<reference evidence="3" key="1">
    <citation type="submission" date="2018-12" db="EMBL/GenBank/DDBJ databases">
        <title>The complete genome of Metarhizium rileyi, a key fungal pathogen of Lepidoptera.</title>
        <authorList>
            <person name="Binneck E."/>
            <person name="Lastra C.C.L."/>
            <person name="Sosa-Gomez D.R."/>
        </authorList>
    </citation>
    <scope>NUCLEOTIDE SEQUENCE [LARGE SCALE GENOMIC DNA]</scope>
    <source>
        <strain evidence="3">Cep018-CH2</strain>
    </source>
</reference>
<dbReference type="EMBL" id="SBHS01000001">
    <property type="protein sequence ID" value="TWU79164.1"/>
    <property type="molecule type" value="Genomic_DNA"/>
</dbReference>
<feature type="compositionally biased region" description="Low complexity" evidence="1">
    <location>
        <begin position="102"/>
        <end position="120"/>
    </location>
</feature>
<proteinExistence type="predicted"/>
<feature type="compositionally biased region" description="Polar residues" evidence="1">
    <location>
        <begin position="412"/>
        <end position="422"/>
    </location>
</feature>
<gene>
    <name evidence="2" type="ORF">ED733_008866</name>
</gene>
<feature type="compositionally biased region" description="Low complexity" evidence="1">
    <location>
        <begin position="431"/>
        <end position="443"/>
    </location>
</feature>
<sequence length="480" mass="54028">MDRKRPRANEPSQSNPPAKKAKLSRQSNFSPEFWDNLSRVWLTPRALRELDRRNKTTQPLRRVPVPELYPTQLARFARRGGPDLRHLRGYTEREEIADDMSSSRSSSSRSRQTRSTNATSVGTRTRSLLPTVRSFNNISPITETEYIAALLSPSQFTPTAFRGFKQRNAQAIFKKNVTRTIIPMFTSYTIIHNQQDVRFTELKPMTNEEAVKPQPDFFDGARLGDLSQKVRNHQAILSMGIPTKHPSVPVEPTFFLEYGARAMHALQNYRETEPLKLYAHHVTAPTTAEERPGYHMTQIGAYTLTNSLESFIKGATAFRNARESAKRHRDSFIQAANARAAQETPVIQEEPVETSEETSRPVWQYSPEVSTSYTAWQDADYAPQQQIAHSSENALPHDTGIGSTVPGHSYAQEDTPNPSQETAGLARDDPSMSFASSFTTFTTDPVQSKRPRDSTSPSSTSKRTHQSEGRTGSLRYGAEH</sequence>
<dbReference type="AlphaFoldDB" id="A0A5C6GQ78"/>
<comment type="caution">
    <text evidence="2">The sequence shown here is derived from an EMBL/GenBank/DDBJ whole genome shotgun (WGS) entry which is preliminary data.</text>
</comment>
<organism evidence="2 3">
    <name type="scientific">Metarhizium rileyi (strain RCEF 4871)</name>
    <name type="common">Nomuraea rileyi</name>
    <dbReference type="NCBI Taxonomy" id="1649241"/>
    <lineage>
        <taxon>Eukaryota</taxon>
        <taxon>Fungi</taxon>
        <taxon>Dikarya</taxon>
        <taxon>Ascomycota</taxon>
        <taxon>Pezizomycotina</taxon>
        <taxon>Sordariomycetes</taxon>
        <taxon>Hypocreomycetidae</taxon>
        <taxon>Hypocreales</taxon>
        <taxon>Clavicipitaceae</taxon>
        <taxon>Metarhizium</taxon>
    </lineage>
</organism>
<feature type="region of interest" description="Disordered" evidence="1">
    <location>
        <begin position="79"/>
        <end position="125"/>
    </location>
</feature>
<name>A0A5C6GQ78_METRR</name>
<evidence type="ECO:0000256" key="1">
    <source>
        <dbReference type="SAM" id="MobiDB-lite"/>
    </source>
</evidence>
<dbReference type="Proteomes" id="UP000317257">
    <property type="component" value="Unassembled WGS sequence"/>
</dbReference>
<feature type="region of interest" description="Disordered" evidence="1">
    <location>
        <begin position="1"/>
        <end position="27"/>
    </location>
</feature>
<feature type="compositionally biased region" description="Basic and acidic residues" evidence="1">
    <location>
        <begin position="80"/>
        <end position="94"/>
    </location>
</feature>
<evidence type="ECO:0000313" key="2">
    <source>
        <dbReference type="EMBL" id="TWU79164.1"/>
    </source>
</evidence>
<accession>A0A5C6GQ78</accession>
<feature type="region of interest" description="Disordered" evidence="1">
    <location>
        <begin position="337"/>
        <end position="363"/>
    </location>
</feature>
<evidence type="ECO:0000313" key="3">
    <source>
        <dbReference type="Proteomes" id="UP000317257"/>
    </source>
</evidence>
<feature type="region of interest" description="Disordered" evidence="1">
    <location>
        <begin position="393"/>
        <end position="480"/>
    </location>
</feature>
<protein>
    <submittedName>
        <fullName evidence="2">Uncharacterized protein</fullName>
    </submittedName>
</protein>